<dbReference type="Proteomes" id="UP000433945">
    <property type="component" value="Unassembled WGS sequence"/>
</dbReference>
<dbReference type="PROSITE" id="PS51257">
    <property type="entry name" value="PROKAR_LIPOPROTEIN"/>
    <property type="match status" value="1"/>
</dbReference>
<feature type="domain" description="Secretion system C-terminal sorting" evidence="3">
    <location>
        <begin position="401"/>
        <end position="468"/>
    </location>
</feature>
<gene>
    <name evidence="4" type="ORF">GN157_17720</name>
</gene>
<evidence type="ECO:0000256" key="1">
    <source>
        <dbReference type="ARBA" id="ARBA00022729"/>
    </source>
</evidence>
<dbReference type="NCBIfam" id="TIGR04183">
    <property type="entry name" value="Por_Secre_tail"/>
    <property type="match status" value="1"/>
</dbReference>
<dbReference type="InterPro" id="IPR036116">
    <property type="entry name" value="FN3_sf"/>
</dbReference>
<dbReference type="EMBL" id="WOWP01000063">
    <property type="protein sequence ID" value="MUV05557.1"/>
    <property type="molecule type" value="Genomic_DNA"/>
</dbReference>
<dbReference type="OrthoDB" id="1401747at2"/>
<evidence type="ECO:0000256" key="2">
    <source>
        <dbReference type="SAM" id="SignalP"/>
    </source>
</evidence>
<sequence length="471" mass="53156">MYFYRSNQFKITLMKKNLTLFLAASLGCFAQNSVEGFEGETFPPEGWAVYDNGIGQIKSWEQSVTENLFTPAYEGEHAAFLDRENVLDTDGLPQDWLVMPLITVTGERPAIHFYSRLSINGDDGSILRLMMSTDSDSSDLGVYTVVMEWTEYEINPEQMYYNELYVPIPLDFVGEQVYFAFVMEADNGDRWLIDNVSFVEDYCPQPYDLNATVTVPGSINLSWTDDEASAWEVEFLMSGEAPTGTGFEVNETNYTVTELTTGDYKFYVRALCSETSKSLWSGPYTITLHNGIYGVVSYDSDSDEVCDTLYEGAQVTLTINGGTQVTSVTDSSGYYLFYPLLFTEADISISVEAPEGFEDIESINMPVNFNTQPQVSVDVCFVELIDQLGYNEFEDFNNIILYPNPVTNRLYFKMPSNEQLTTVQVFNINGKLCIEENNPLDNVDVSKLQPGFYFIKMSTATGTKNMKFVKQ</sequence>
<reference evidence="4 5" key="1">
    <citation type="submission" date="2019-12" db="EMBL/GenBank/DDBJ databases">
        <authorList>
            <person name="Sun J.-Q."/>
        </authorList>
    </citation>
    <scope>NUCLEOTIDE SEQUENCE [LARGE SCALE GENOMIC DNA]</scope>
    <source>
        <strain evidence="4 5">JCM 17928</strain>
    </source>
</reference>
<dbReference type="InterPro" id="IPR013783">
    <property type="entry name" value="Ig-like_fold"/>
</dbReference>
<comment type="caution">
    <text evidence="4">The sequence shown here is derived from an EMBL/GenBank/DDBJ whole genome shotgun (WGS) entry which is preliminary data.</text>
</comment>
<dbReference type="InterPro" id="IPR026444">
    <property type="entry name" value="Secre_tail"/>
</dbReference>
<dbReference type="SUPFAM" id="SSF49265">
    <property type="entry name" value="Fibronectin type III"/>
    <property type="match status" value="1"/>
</dbReference>
<evidence type="ECO:0000313" key="5">
    <source>
        <dbReference type="Proteomes" id="UP000433945"/>
    </source>
</evidence>
<dbReference type="NCBIfam" id="NF038128">
    <property type="entry name" value="choice_anch_J"/>
    <property type="match status" value="1"/>
</dbReference>
<dbReference type="Gene3D" id="2.60.40.10">
    <property type="entry name" value="Immunoglobulins"/>
    <property type="match status" value="1"/>
</dbReference>
<dbReference type="CDD" id="cd00063">
    <property type="entry name" value="FN3"/>
    <property type="match status" value="1"/>
</dbReference>
<dbReference type="SUPFAM" id="SSF49478">
    <property type="entry name" value="Cna protein B-type domain"/>
    <property type="match status" value="1"/>
</dbReference>
<feature type="chain" id="PRO_5026840944" evidence="2">
    <location>
        <begin position="31"/>
        <end position="471"/>
    </location>
</feature>
<dbReference type="AlphaFoldDB" id="A0A6N8HII0"/>
<feature type="signal peptide" evidence="2">
    <location>
        <begin position="1"/>
        <end position="30"/>
    </location>
</feature>
<keyword evidence="5" id="KW-1185">Reference proteome</keyword>
<name>A0A6N8HII0_9FLAO</name>
<protein>
    <submittedName>
        <fullName evidence="4">T9SS type A sorting domain-containing protein</fullName>
    </submittedName>
</protein>
<dbReference type="InterPro" id="IPR003961">
    <property type="entry name" value="FN3_dom"/>
</dbReference>
<proteinExistence type="predicted"/>
<evidence type="ECO:0000313" key="4">
    <source>
        <dbReference type="EMBL" id="MUV05557.1"/>
    </source>
</evidence>
<accession>A0A6N8HII0</accession>
<keyword evidence="1 2" id="KW-0732">Signal</keyword>
<evidence type="ECO:0000259" key="3">
    <source>
        <dbReference type="Pfam" id="PF18962"/>
    </source>
</evidence>
<organism evidence="4 5">
    <name type="scientific">Flavobacterium rakeshii</name>
    <dbReference type="NCBI Taxonomy" id="1038845"/>
    <lineage>
        <taxon>Bacteria</taxon>
        <taxon>Pseudomonadati</taxon>
        <taxon>Bacteroidota</taxon>
        <taxon>Flavobacteriia</taxon>
        <taxon>Flavobacteriales</taxon>
        <taxon>Flavobacteriaceae</taxon>
        <taxon>Flavobacterium</taxon>
    </lineage>
</organism>
<dbReference type="Pfam" id="PF18962">
    <property type="entry name" value="Por_Secre_tail"/>
    <property type="match status" value="1"/>
</dbReference>
<dbReference type="Gene3D" id="2.60.120.200">
    <property type="match status" value="1"/>
</dbReference>